<evidence type="ECO:0000256" key="1">
    <source>
        <dbReference type="SAM" id="MobiDB-lite"/>
    </source>
</evidence>
<dbReference type="EMBL" id="JAYMGO010000020">
    <property type="protein sequence ID" value="KAL1254080.1"/>
    <property type="molecule type" value="Genomic_DNA"/>
</dbReference>
<organism evidence="2 3">
    <name type="scientific">Cirrhinus molitorella</name>
    <name type="common">mud carp</name>
    <dbReference type="NCBI Taxonomy" id="172907"/>
    <lineage>
        <taxon>Eukaryota</taxon>
        <taxon>Metazoa</taxon>
        <taxon>Chordata</taxon>
        <taxon>Craniata</taxon>
        <taxon>Vertebrata</taxon>
        <taxon>Euteleostomi</taxon>
        <taxon>Actinopterygii</taxon>
        <taxon>Neopterygii</taxon>
        <taxon>Teleostei</taxon>
        <taxon>Ostariophysi</taxon>
        <taxon>Cypriniformes</taxon>
        <taxon>Cyprinidae</taxon>
        <taxon>Labeoninae</taxon>
        <taxon>Labeonini</taxon>
        <taxon>Cirrhinus</taxon>
    </lineage>
</organism>
<sequence length="89" mass="9697">MALRLNVSKSTPLCSQGGQEMPESGRQAKRRKVSAGQRSEVKAKGQWAYFSIHFPPNSSFRCIAFFVSPLSFGSAPFVPAGRLLTAAQH</sequence>
<comment type="caution">
    <text evidence="2">The sequence shown here is derived from an EMBL/GenBank/DDBJ whole genome shotgun (WGS) entry which is preliminary data.</text>
</comment>
<protein>
    <submittedName>
        <fullName evidence="2">Uncharacterized protein</fullName>
    </submittedName>
</protein>
<gene>
    <name evidence="2" type="ORF">QQF64_016309</name>
</gene>
<proteinExistence type="predicted"/>
<reference evidence="2 3" key="1">
    <citation type="submission" date="2023-09" db="EMBL/GenBank/DDBJ databases">
        <authorList>
            <person name="Wang M."/>
        </authorList>
    </citation>
    <scope>NUCLEOTIDE SEQUENCE [LARGE SCALE GENOMIC DNA]</scope>
    <source>
        <strain evidence="2">GT-2023</strain>
        <tissue evidence="2">Liver</tissue>
    </source>
</reference>
<evidence type="ECO:0000313" key="2">
    <source>
        <dbReference type="EMBL" id="KAL1254080.1"/>
    </source>
</evidence>
<name>A0ABR3LP38_9TELE</name>
<feature type="compositionally biased region" description="Polar residues" evidence="1">
    <location>
        <begin position="7"/>
        <end position="18"/>
    </location>
</feature>
<dbReference type="Proteomes" id="UP001558613">
    <property type="component" value="Unassembled WGS sequence"/>
</dbReference>
<evidence type="ECO:0000313" key="3">
    <source>
        <dbReference type="Proteomes" id="UP001558613"/>
    </source>
</evidence>
<accession>A0ABR3LP38</accession>
<feature type="region of interest" description="Disordered" evidence="1">
    <location>
        <begin position="1"/>
        <end position="37"/>
    </location>
</feature>
<keyword evidence="3" id="KW-1185">Reference proteome</keyword>